<feature type="domain" description="Sm" evidence="2">
    <location>
        <begin position="98"/>
        <end position="166"/>
    </location>
</feature>
<accession>A0A4P9X8H1</accession>
<gene>
    <name evidence="3" type="ORF">CXG81DRAFT_18674</name>
</gene>
<feature type="region of interest" description="Disordered" evidence="1">
    <location>
        <begin position="1"/>
        <end position="30"/>
    </location>
</feature>
<protein>
    <recommendedName>
        <fullName evidence="2">Sm domain-containing protein</fullName>
    </recommendedName>
</protein>
<dbReference type="Proteomes" id="UP000274922">
    <property type="component" value="Unassembled WGS sequence"/>
</dbReference>
<dbReference type="GO" id="GO:0031417">
    <property type="term" value="C:NatC complex"/>
    <property type="evidence" value="ECO:0007669"/>
    <property type="project" value="InterPro"/>
</dbReference>
<dbReference type="PANTHER" id="PTHR10701">
    <property type="entry name" value="SMALL NUCLEAR RIBONUCLEOPROTEIN-ASSOCIATED PROTEIN B AND N"/>
    <property type="match status" value="1"/>
</dbReference>
<dbReference type="SMART" id="SM00651">
    <property type="entry name" value="Sm"/>
    <property type="match status" value="1"/>
</dbReference>
<evidence type="ECO:0000313" key="3">
    <source>
        <dbReference type="EMBL" id="RKP01568.1"/>
    </source>
</evidence>
<dbReference type="InterPro" id="IPR050914">
    <property type="entry name" value="snRNP_SmB/NAA38-like"/>
</dbReference>
<dbReference type="PANTHER" id="PTHR10701:SF5">
    <property type="entry name" value="N-ALPHA-ACETYLTRANSFERASE 38, NATC AUXILIARY SUBUNIT"/>
    <property type="match status" value="1"/>
</dbReference>
<dbReference type="EMBL" id="ML014168">
    <property type="protein sequence ID" value="RKP01568.1"/>
    <property type="molecule type" value="Genomic_DNA"/>
</dbReference>
<dbReference type="OrthoDB" id="368909at2759"/>
<proteinExistence type="predicted"/>
<reference evidence="4" key="1">
    <citation type="journal article" date="2018" name="Nat. Microbiol.">
        <title>Leveraging single-cell genomics to expand the fungal tree of life.</title>
        <authorList>
            <person name="Ahrendt S.R."/>
            <person name="Quandt C.A."/>
            <person name="Ciobanu D."/>
            <person name="Clum A."/>
            <person name="Salamov A."/>
            <person name="Andreopoulos B."/>
            <person name="Cheng J.F."/>
            <person name="Woyke T."/>
            <person name="Pelin A."/>
            <person name="Henrissat B."/>
            <person name="Reynolds N.K."/>
            <person name="Benny G.L."/>
            <person name="Smith M.E."/>
            <person name="James T.Y."/>
            <person name="Grigoriev I.V."/>
        </authorList>
    </citation>
    <scope>NUCLEOTIDE SEQUENCE [LARGE SCALE GENOMIC DNA]</scope>
    <source>
        <strain evidence="4">ATCC 52028</strain>
    </source>
</reference>
<keyword evidence="4" id="KW-1185">Reference proteome</keyword>
<dbReference type="STRING" id="1555241.A0A4P9X8H1"/>
<name>A0A4P9X8H1_9FUNG</name>
<dbReference type="InterPro" id="IPR001163">
    <property type="entry name" value="Sm_dom_euk/arc"/>
</dbReference>
<dbReference type="Gene3D" id="2.30.30.100">
    <property type="match status" value="1"/>
</dbReference>
<dbReference type="CDD" id="cd06168">
    <property type="entry name" value="LSMD1"/>
    <property type="match status" value="1"/>
</dbReference>
<feature type="compositionally biased region" description="Polar residues" evidence="1">
    <location>
        <begin position="1"/>
        <end position="10"/>
    </location>
</feature>
<organism evidence="3 4">
    <name type="scientific">Caulochytrium protostelioides</name>
    <dbReference type="NCBI Taxonomy" id="1555241"/>
    <lineage>
        <taxon>Eukaryota</taxon>
        <taxon>Fungi</taxon>
        <taxon>Fungi incertae sedis</taxon>
        <taxon>Chytridiomycota</taxon>
        <taxon>Chytridiomycota incertae sedis</taxon>
        <taxon>Chytridiomycetes</taxon>
        <taxon>Caulochytriales</taxon>
        <taxon>Caulochytriaceae</taxon>
        <taxon>Caulochytrium</taxon>
    </lineage>
</organism>
<sequence length="167" mass="17184">MATPSKSASARGSEPDATAATHLLPTPLSPPAKLAAIATATAPPASEAAAASRSPSLSPWLPAIPTAAVPTAATPTAATPTAATPTTLANADAQQARATLERLLMQRVCITIADGRRFEGAFMAVDRDRNTVLTDAVEYCRPDEGDPPRDVGFIMIPGAHLVKFARC</sequence>
<dbReference type="Pfam" id="PF01423">
    <property type="entry name" value="LSM"/>
    <property type="match status" value="1"/>
</dbReference>
<dbReference type="InterPro" id="IPR034110">
    <property type="entry name" value="LSMD1_Sm"/>
</dbReference>
<evidence type="ECO:0000256" key="1">
    <source>
        <dbReference type="SAM" id="MobiDB-lite"/>
    </source>
</evidence>
<evidence type="ECO:0000259" key="2">
    <source>
        <dbReference type="SMART" id="SM00651"/>
    </source>
</evidence>
<dbReference type="SUPFAM" id="SSF50182">
    <property type="entry name" value="Sm-like ribonucleoproteins"/>
    <property type="match status" value="1"/>
</dbReference>
<dbReference type="InterPro" id="IPR010920">
    <property type="entry name" value="LSM_dom_sf"/>
</dbReference>
<evidence type="ECO:0000313" key="4">
    <source>
        <dbReference type="Proteomes" id="UP000274922"/>
    </source>
</evidence>
<dbReference type="AlphaFoldDB" id="A0A4P9X8H1"/>